<reference evidence="2 3" key="1">
    <citation type="submission" date="2013-11" db="EMBL/GenBank/DDBJ databases">
        <title>Metagenomic analysis of a methanogenic consortium involved in long chain n-alkane degradation.</title>
        <authorList>
            <person name="Davidova I.A."/>
            <person name="Callaghan A.V."/>
            <person name="Wawrik B."/>
            <person name="Pruitt S."/>
            <person name="Marks C."/>
            <person name="Duncan K.E."/>
            <person name="Suflita J.M."/>
        </authorList>
    </citation>
    <scope>NUCLEOTIDE SEQUENCE [LARGE SCALE GENOMIC DNA]</scope>
    <source>
        <strain evidence="2 3">SPR</strain>
    </source>
</reference>
<evidence type="ECO:0000313" key="3">
    <source>
        <dbReference type="Proteomes" id="UP000032233"/>
    </source>
</evidence>
<evidence type="ECO:0000313" key="2">
    <source>
        <dbReference type="EMBL" id="KIX13828.1"/>
    </source>
</evidence>
<dbReference type="InParanoid" id="A0A0D2HTJ9"/>
<protein>
    <submittedName>
        <fullName evidence="2">Uncharacterized protein</fullName>
    </submittedName>
</protein>
<dbReference type="AlphaFoldDB" id="A0A0D2HTJ9"/>
<feature type="region of interest" description="Disordered" evidence="1">
    <location>
        <begin position="1"/>
        <end position="20"/>
    </location>
</feature>
<dbReference type="EMBL" id="AZAC01000014">
    <property type="protein sequence ID" value="KIX13828.1"/>
    <property type="molecule type" value="Genomic_DNA"/>
</dbReference>
<accession>A0A0D2HTJ9</accession>
<dbReference type="Proteomes" id="UP000032233">
    <property type="component" value="Unassembled WGS sequence"/>
</dbReference>
<organism evidence="2 3">
    <name type="scientific">Dethiosulfatarculus sandiegensis</name>
    <dbReference type="NCBI Taxonomy" id="1429043"/>
    <lineage>
        <taxon>Bacteria</taxon>
        <taxon>Pseudomonadati</taxon>
        <taxon>Thermodesulfobacteriota</taxon>
        <taxon>Desulfarculia</taxon>
        <taxon>Desulfarculales</taxon>
        <taxon>Desulfarculaceae</taxon>
        <taxon>Dethiosulfatarculus</taxon>
    </lineage>
</organism>
<evidence type="ECO:0000256" key="1">
    <source>
        <dbReference type="SAM" id="MobiDB-lite"/>
    </source>
</evidence>
<proteinExistence type="predicted"/>
<sequence>MKGFGIMGPNTETGSSMGQPAVNLLFFPGRDEKSRQAVLL</sequence>
<comment type="caution">
    <text evidence="2">The sequence shown here is derived from an EMBL/GenBank/DDBJ whole genome shotgun (WGS) entry which is preliminary data.</text>
</comment>
<gene>
    <name evidence="2" type="ORF">X474_11045</name>
</gene>
<name>A0A0D2HTJ9_9BACT</name>
<keyword evidence="3" id="KW-1185">Reference proteome</keyword>